<protein>
    <recommendedName>
        <fullName evidence="3">Immunity protein 21 of polymorphic toxin system</fullName>
    </recommendedName>
</protein>
<keyword evidence="2" id="KW-1185">Reference proteome</keyword>
<sequence>MASYAGPSSVEWVESGGGPLIAIPEVVLPFWTGADGDELASDYDRACEVDGFVGLLPVGNTTALVLGEDPAATAYLPEHGTFVRWCAGESERELLAGVPAALAGAAWEREVRWEIPGPVVLFDAAWPGEESTKTGHLRIDLAPGRYAVRAAHARAGARDVDRARTTEAAREVTHGFGQ</sequence>
<evidence type="ECO:0000313" key="2">
    <source>
        <dbReference type="Proteomes" id="UP001230328"/>
    </source>
</evidence>
<reference evidence="1 2" key="1">
    <citation type="submission" date="2023-07" db="EMBL/GenBank/DDBJ databases">
        <title>Comparative genomics of wheat-associated soil bacteria to identify genetic determinants of phenazine resistance.</title>
        <authorList>
            <person name="Mouncey N."/>
        </authorList>
    </citation>
    <scope>NUCLEOTIDE SEQUENCE [LARGE SCALE GENOMIC DNA]</scope>
    <source>
        <strain evidence="1 2">V2I4</strain>
    </source>
</reference>
<evidence type="ECO:0008006" key="3">
    <source>
        <dbReference type="Google" id="ProtNLM"/>
    </source>
</evidence>
<evidence type="ECO:0000313" key="1">
    <source>
        <dbReference type="EMBL" id="MDQ1031074.1"/>
    </source>
</evidence>
<dbReference type="Proteomes" id="UP001230328">
    <property type="component" value="Unassembled WGS sequence"/>
</dbReference>
<dbReference type="InterPro" id="IPR028961">
    <property type="entry name" value="Imm21"/>
</dbReference>
<dbReference type="Pfam" id="PF15589">
    <property type="entry name" value="Imm21"/>
    <property type="match status" value="1"/>
</dbReference>
<organism evidence="1 2">
    <name type="scientific">Streptomyces umbrinus</name>
    <dbReference type="NCBI Taxonomy" id="67370"/>
    <lineage>
        <taxon>Bacteria</taxon>
        <taxon>Bacillati</taxon>
        <taxon>Actinomycetota</taxon>
        <taxon>Actinomycetes</taxon>
        <taxon>Kitasatosporales</taxon>
        <taxon>Streptomycetaceae</taxon>
        <taxon>Streptomyces</taxon>
        <taxon>Streptomyces phaeochromogenes group</taxon>
    </lineage>
</organism>
<proteinExistence type="predicted"/>
<accession>A0ABU0T8D2</accession>
<name>A0ABU0T8D2_9ACTN</name>
<gene>
    <name evidence="1" type="ORF">QF035_008656</name>
</gene>
<dbReference type="EMBL" id="JAUSZI010000002">
    <property type="protein sequence ID" value="MDQ1031074.1"/>
    <property type="molecule type" value="Genomic_DNA"/>
</dbReference>
<comment type="caution">
    <text evidence="1">The sequence shown here is derived from an EMBL/GenBank/DDBJ whole genome shotgun (WGS) entry which is preliminary data.</text>
</comment>